<dbReference type="AlphaFoldDB" id="A0A7Y6KJ47"/>
<name>A0A7Y6KJ47_9ACTN</name>
<evidence type="ECO:0000313" key="2">
    <source>
        <dbReference type="EMBL" id="NUV31956.1"/>
    </source>
</evidence>
<evidence type="ECO:0000256" key="1">
    <source>
        <dbReference type="SAM" id="MobiDB-lite"/>
    </source>
</evidence>
<evidence type="ECO:0000313" key="3">
    <source>
        <dbReference type="Proteomes" id="UP000540128"/>
    </source>
</evidence>
<proteinExistence type="predicted"/>
<protein>
    <submittedName>
        <fullName evidence="2">Holin</fullName>
    </submittedName>
</protein>
<comment type="caution">
    <text evidence="2">The sequence shown here is derived from an EMBL/GenBank/DDBJ whole genome shotgun (WGS) entry which is preliminary data.</text>
</comment>
<feature type="compositionally biased region" description="Basic and acidic residues" evidence="1">
    <location>
        <begin position="23"/>
        <end position="34"/>
    </location>
</feature>
<keyword evidence="3" id="KW-1185">Reference proteome</keyword>
<organism evidence="2 3">
    <name type="scientific">Streptomyces odorifer</name>
    <dbReference type="NCBI Taxonomy" id="53450"/>
    <lineage>
        <taxon>Bacteria</taxon>
        <taxon>Bacillati</taxon>
        <taxon>Actinomycetota</taxon>
        <taxon>Actinomycetes</taxon>
        <taxon>Kitasatosporales</taxon>
        <taxon>Streptomycetaceae</taxon>
        <taxon>Streptomyces</taxon>
        <taxon>Streptomyces albidoflavus group</taxon>
    </lineage>
</organism>
<dbReference type="Proteomes" id="UP000540128">
    <property type="component" value="Unassembled WGS sequence"/>
</dbReference>
<sequence length="119" mass="13513">MARRALRVCSEPGCPEYTQQGRCPDHQRQAEARRGTAHQRGYGTRHRTRFRRGVLDAQPVCVLCRQKPATEADHWPRSRRELVAAGLDADDPQYGRGLCKPCHSRETAEHQPGGWANQQ</sequence>
<feature type="region of interest" description="Disordered" evidence="1">
    <location>
        <begin position="18"/>
        <end position="49"/>
    </location>
</feature>
<gene>
    <name evidence="2" type="ORF">G6W59_27315</name>
</gene>
<dbReference type="RefSeq" id="WP_191835129.1">
    <property type="nucleotide sequence ID" value="NZ_JAANNT010000035.1"/>
</dbReference>
<accession>A0A7Y6KJ47</accession>
<feature type="region of interest" description="Disordered" evidence="1">
    <location>
        <begin position="86"/>
        <end position="119"/>
    </location>
</feature>
<reference evidence="2 3" key="1">
    <citation type="submission" date="2020-03" db="EMBL/GenBank/DDBJ databases">
        <title>Complete genome sequence of sixteen Streptomyces strains facilitates identification of candidate genes involved in plant growth-promotion in grain legumes and cereals.</title>
        <authorList>
            <person name="Gopalakrishnan S."/>
            <person name="Thakur V."/>
            <person name="Saxena R."/>
            <person name="Vadlamudi S."/>
            <person name="Purohit S."/>
            <person name="Kumar V."/>
            <person name="Rathore A."/>
            <person name="Chitikineni A."/>
            <person name="Varshney R.K."/>
        </authorList>
    </citation>
    <scope>NUCLEOTIDE SEQUENCE [LARGE SCALE GENOMIC DNA]</scope>
    <source>
        <strain evidence="2 3">KAI-180</strain>
    </source>
</reference>
<dbReference type="EMBL" id="JAANNT010000035">
    <property type="protein sequence ID" value="NUV31956.1"/>
    <property type="molecule type" value="Genomic_DNA"/>
</dbReference>